<accession>A0A8S5UUU5</accession>
<organism evidence="1">
    <name type="scientific">Siphoviridae sp. ctaDn21</name>
    <dbReference type="NCBI Taxonomy" id="2825563"/>
    <lineage>
        <taxon>Viruses</taxon>
        <taxon>Duplodnaviria</taxon>
        <taxon>Heunggongvirae</taxon>
        <taxon>Uroviricota</taxon>
        <taxon>Caudoviricetes</taxon>
    </lineage>
</organism>
<protein>
    <submittedName>
        <fullName evidence="1">RNA polymerase sigma factor</fullName>
    </submittedName>
</protein>
<dbReference type="InterPro" id="IPR013325">
    <property type="entry name" value="RNA_pol_sigma_r2"/>
</dbReference>
<dbReference type="GO" id="GO:0006352">
    <property type="term" value="P:DNA-templated transcription initiation"/>
    <property type="evidence" value="ECO:0007669"/>
    <property type="project" value="InterPro"/>
</dbReference>
<proteinExistence type="predicted"/>
<sequence>MNNLTNKIASKFVNDTVECVGFVPDNDCLALYTIDPNGALAIMYRRYSGMLHKIGQKYFSFSRQDVDSFVWTTLDKAMNTFNPTSDANFATYVTRLMNNTMRNEYRALKVTSVQRDWFLDVQWESGTLNEEEDNFSAFYNHAVNEDWSAIDIANSLPTLPLTDNQYAYIECIIKNGSVMTDAEVAREIGVTRASVRAIKTSLAKKLDNFL</sequence>
<dbReference type="EMBL" id="BK016144">
    <property type="protein sequence ID" value="DAF98249.1"/>
    <property type="molecule type" value="Genomic_DNA"/>
</dbReference>
<dbReference type="GO" id="GO:0003700">
    <property type="term" value="F:DNA-binding transcription factor activity"/>
    <property type="evidence" value="ECO:0007669"/>
    <property type="project" value="InterPro"/>
</dbReference>
<name>A0A8S5UUU5_9CAUD</name>
<reference evidence="1" key="1">
    <citation type="journal article" date="2021" name="Proc. Natl. Acad. Sci. U.S.A.">
        <title>A Catalog of Tens of Thousands of Viruses from Human Metagenomes Reveals Hidden Associations with Chronic Diseases.</title>
        <authorList>
            <person name="Tisza M.J."/>
            <person name="Buck C.B."/>
        </authorList>
    </citation>
    <scope>NUCLEOTIDE SEQUENCE</scope>
    <source>
        <strain evidence="1">CtaDn21</strain>
    </source>
</reference>
<evidence type="ECO:0000313" key="1">
    <source>
        <dbReference type="EMBL" id="DAF98249.1"/>
    </source>
</evidence>
<dbReference type="SUPFAM" id="SSF88946">
    <property type="entry name" value="Sigma2 domain of RNA polymerase sigma factors"/>
    <property type="match status" value="1"/>
</dbReference>